<evidence type="ECO:0000313" key="1">
    <source>
        <dbReference type="EMBL" id="KAF9066418.1"/>
    </source>
</evidence>
<gene>
    <name evidence="1" type="ORF">BDP27DRAFT_1330485</name>
</gene>
<comment type="caution">
    <text evidence="1">The sequence shown here is derived from an EMBL/GenBank/DDBJ whole genome shotgun (WGS) entry which is preliminary data.</text>
</comment>
<sequence>MSFGLRRSILEMMTAAFIDTPLDLLGTSPHLSTFASEPAGALFLPLLSHGVLSYERC</sequence>
<accession>A0A9P5PN69</accession>
<keyword evidence="2" id="KW-1185">Reference proteome</keyword>
<protein>
    <submittedName>
        <fullName evidence="1">Uncharacterized protein</fullName>
    </submittedName>
</protein>
<dbReference type="EMBL" id="JADNRY010000087">
    <property type="protein sequence ID" value="KAF9066418.1"/>
    <property type="molecule type" value="Genomic_DNA"/>
</dbReference>
<proteinExistence type="predicted"/>
<dbReference type="AlphaFoldDB" id="A0A9P5PN69"/>
<evidence type="ECO:0000313" key="2">
    <source>
        <dbReference type="Proteomes" id="UP000772434"/>
    </source>
</evidence>
<organism evidence="1 2">
    <name type="scientific">Rhodocollybia butyracea</name>
    <dbReference type="NCBI Taxonomy" id="206335"/>
    <lineage>
        <taxon>Eukaryota</taxon>
        <taxon>Fungi</taxon>
        <taxon>Dikarya</taxon>
        <taxon>Basidiomycota</taxon>
        <taxon>Agaricomycotina</taxon>
        <taxon>Agaricomycetes</taxon>
        <taxon>Agaricomycetidae</taxon>
        <taxon>Agaricales</taxon>
        <taxon>Marasmiineae</taxon>
        <taxon>Omphalotaceae</taxon>
        <taxon>Rhodocollybia</taxon>
    </lineage>
</organism>
<dbReference type="Proteomes" id="UP000772434">
    <property type="component" value="Unassembled WGS sequence"/>
</dbReference>
<reference evidence="1" key="1">
    <citation type="submission" date="2020-11" db="EMBL/GenBank/DDBJ databases">
        <authorList>
            <consortium name="DOE Joint Genome Institute"/>
            <person name="Ahrendt S."/>
            <person name="Riley R."/>
            <person name="Andreopoulos W."/>
            <person name="Labutti K."/>
            <person name="Pangilinan J."/>
            <person name="Ruiz-Duenas F.J."/>
            <person name="Barrasa J.M."/>
            <person name="Sanchez-Garcia M."/>
            <person name="Camarero S."/>
            <person name="Miyauchi S."/>
            <person name="Serrano A."/>
            <person name="Linde D."/>
            <person name="Babiker R."/>
            <person name="Drula E."/>
            <person name="Ayuso-Fernandez I."/>
            <person name="Pacheco R."/>
            <person name="Padilla G."/>
            <person name="Ferreira P."/>
            <person name="Barriuso J."/>
            <person name="Kellner H."/>
            <person name="Castanera R."/>
            <person name="Alfaro M."/>
            <person name="Ramirez L."/>
            <person name="Pisabarro A.G."/>
            <person name="Kuo A."/>
            <person name="Tritt A."/>
            <person name="Lipzen A."/>
            <person name="He G."/>
            <person name="Yan M."/>
            <person name="Ng V."/>
            <person name="Cullen D."/>
            <person name="Martin F."/>
            <person name="Rosso M.-N."/>
            <person name="Henrissat B."/>
            <person name="Hibbett D."/>
            <person name="Martinez A.T."/>
            <person name="Grigoriev I.V."/>
        </authorList>
    </citation>
    <scope>NUCLEOTIDE SEQUENCE</scope>
    <source>
        <strain evidence="1">AH 40177</strain>
    </source>
</reference>
<name>A0A9P5PN69_9AGAR</name>